<dbReference type="SMART" id="SM00968">
    <property type="entry name" value="SMC_hinge"/>
    <property type="match status" value="1"/>
</dbReference>
<feature type="coiled-coil region" evidence="9">
    <location>
        <begin position="1133"/>
        <end position="1160"/>
    </location>
</feature>
<evidence type="ECO:0000259" key="11">
    <source>
        <dbReference type="SMART" id="SM00968"/>
    </source>
</evidence>
<dbReference type="GO" id="GO:0016887">
    <property type="term" value="F:ATP hydrolysis activity"/>
    <property type="evidence" value="ECO:0007669"/>
    <property type="project" value="InterPro"/>
</dbReference>
<dbReference type="Gene3D" id="1.20.1060.20">
    <property type="match status" value="1"/>
</dbReference>
<dbReference type="InterPro" id="IPR024704">
    <property type="entry name" value="SMC"/>
</dbReference>
<comment type="similarity">
    <text evidence="2">Belongs to the SMC family. SMC4 subfamily.</text>
</comment>
<keyword evidence="3" id="KW-0547">Nucleotide-binding</keyword>
<dbReference type="Pfam" id="PF06470">
    <property type="entry name" value="SMC_hinge"/>
    <property type="match status" value="1"/>
</dbReference>
<evidence type="ECO:0000256" key="6">
    <source>
        <dbReference type="ARBA" id="ARBA00023067"/>
    </source>
</evidence>
<dbReference type="Pfam" id="PF05132">
    <property type="entry name" value="RNA_pol_Rpc4"/>
    <property type="match status" value="1"/>
</dbReference>
<feature type="coiled-coil region" evidence="9">
    <location>
        <begin position="332"/>
        <end position="412"/>
    </location>
</feature>
<reference evidence="12" key="1">
    <citation type="journal article" date="2023" name="Nat. Microbiol.">
        <title>Babesia duncani multi-omics identifies virulence factors and drug targets.</title>
        <authorList>
            <person name="Singh P."/>
            <person name="Lonardi S."/>
            <person name="Liang Q."/>
            <person name="Vydyam P."/>
            <person name="Khabirova E."/>
            <person name="Fang T."/>
            <person name="Gihaz S."/>
            <person name="Thekkiniath J."/>
            <person name="Munshi M."/>
            <person name="Abel S."/>
            <person name="Ciampossin L."/>
            <person name="Batugedara G."/>
            <person name="Gupta M."/>
            <person name="Lu X.M."/>
            <person name="Lenz T."/>
            <person name="Chakravarty S."/>
            <person name="Cornillot E."/>
            <person name="Hu Y."/>
            <person name="Ma W."/>
            <person name="Gonzalez L.M."/>
            <person name="Sanchez S."/>
            <person name="Estrada K."/>
            <person name="Sanchez-Flores A."/>
            <person name="Montero E."/>
            <person name="Harb O.S."/>
            <person name="Le Roch K.G."/>
            <person name="Mamoun C.B."/>
        </authorList>
    </citation>
    <scope>NUCLEOTIDE SEQUENCE</scope>
    <source>
        <strain evidence="12">WA1</strain>
    </source>
</reference>
<dbReference type="PANTHER" id="PTHR18937">
    <property type="entry name" value="STRUCTURAL MAINTENANCE OF CHROMOSOMES SMC FAMILY MEMBER"/>
    <property type="match status" value="1"/>
</dbReference>
<dbReference type="InterPro" id="IPR027417">
    <property type="entry name" value="P-loop_NTPase"/>
</dbReference>
<dbReference type="KEGG" id="bdw:94337310"/>
<feature type="domain" description="SMC hinge" evidence="11">
    <location>
        <begin position="611"/>
        <end position="734"/>
    </location>
</feature>
<comment type="caution">
    <text evidence="12">The sequence shown here is derived from an EMBL/GenBank/DDBJ whole genome shotgun (WGS) entry which is preliminary data.</text>
</comment>
<feature type="region of interest" description="Disordered" evidence="10">
    <location>
        <begin position="755"/>
        <end position="781"/>
    </location>
</feature>
<dbReference type="RefSeq" id="XP_067802180.1">
    <property type="nucleotide sequence ID" value="XM_067948029.1"/>
</dbReference>
<name>A0AAD9PI89_9APIC</name>
<dbReference type="Proteomes" id="UP001214638">
    <property type="component" value="Unassembled WGS sequence"/>
</dbReference>
<proteinExistence type="inferred from homology"/>
<dbReference type="InterPro" id="IPR007811">
    <property type="entry name" value="RPC4"/>
</dbReference>
<dbReference type="Gene3D" id="1.10.287.1490">
    <property type="match status" value="1"/>
</dbReference>
<evidence type="ECO:0000313" key="12">
    <source>
        <dbReference type="EMBL" id="KAK2195337.1"/>
    </source>
</evidence>
<dbReference type="GO" id="GO:0000796">
    <property type="term" value="C:condensin complex"/>
    <property type="evidence" value="ECO:0007669"/>
    <property type="project" value="TreeGrafter"/>
</dbReference>
<dbReference type="Pfam" id="PF02463">
    <property type="entry name" value="SMC_N"/>
    <property type="match status" value="1"/>
</dbReference>
<keyword evidence="4" id="KW-0067">ATP-binding</keyword>
<dbReference type="InterPro" id="IPR036277">
    <property type="entry name" value="SMC_hinge_sf"/>
</dbReference>
<keyword evidence="12" id="KW-0378">Hydrolase</keyword>
<dbReference type="PANTHER" id="PTHR18937:SF172">
    <property type="entry name" value="STRUCTURAL MAINTENANCE OF CHROMOSOMES PROTEIN"/>
    <property type="match status" value="1"/>
</dbReference>
<dbReference type="InterPro" id="IPR010935">
    <property type="entry name" value="SMC_hinge"/>
</dbReference>
<dbReference type="PIRSF" id="PIRSF005719">
    <property type="entry name" value="SMC"/>
    <property type="match status" value="1"/>
</dbReference>
<evidence type="ECO:0000256" key="10">
    <source>
        <dbReference type="SAM" id="MobiDB-lite"/>
    </source>
</evidence>
<keyword evidence="7 8" id="KW-0539">Nucleus</keyword>
<keyword evidence="6" id="KW-0226">DNA condensation</keyword>
<dbReference type="GO" id="GO:0005524">
    <property type="term" value="F:ATP binding"/>
    <property type="evidence" value="ECO:0007669"/>
    <property type="project" value="UniProtKB-KW"/>
</dbReference>
<evidence type="ECO:0000256" key="4">
    <source>
        <dbReference type="ARBA" id="ARBA00022840"/>
    </source>
</evidence>
<dbReference type="Gene3D" id="3.40.50.300">
    <property type="entry name" value="P-loop containing nucleotide triphosphate hydrolases"/>
    <property type="match status" value="2"/>
</dbReference>
<dbReference type="GO" id="GO:0003677">
    <property type="term" value="F:DNA binding"/>
    <property type="evidence" value="ECO:0007669"/>
    <property type="project" value="InterPro"/>
</dbReference>
<evidence type="ECO:0000256" key="2">
    <source>
        <dbReference type="ARBA" id="ARBA00006005"/>
    </source>
</evidence>
<evidence type="ECO:0000256" key="9">
    <source>
        <dbReference type="SAM" id="Coils"/>
    </source>
</evidence>
<accession>A0AAD9PI89</accession>
<dbReference type="GO" id="GO:0007076">
    <property type="term" value="P:mitotic chromosome condensation"/>
    <property type="evidence" value="ECO:0007669"/>
    <property type="project" value="TreeGrafter"/>
</dbReference>
<dbReference type="Gene3D" id="3.30.70.1620">
    <property type="match status" value="1"/>
</dbReference>
<dbReference type="SUPFAM" id="SSF52540">
    <property type="entry name" value="P-loop containing nucleoside triphosphate hydrolases"/>
    <property type="match status" value="1"/>
</dbReference>
<dbReference type="SUPFAM" id="SSF57997">
    <property type="entry name" value="Tropomyosin"/>
    <property type="match status" value="1"/>
</dbReference>
<dbReference type="GeneID" id="94337310"/>
<evidence type="ECO:0000313" key="13">
    <source>
        <dbReference type="Proteomes" id="UP001214638"/>
    </source>
</evidence>
<comment type="subcellular location">
    <subcellularLocation>
        <location evidence="1 8">Nucleus</location>
    </subcellularLocation>
</comment>
<gene>
    <name evidence="12" type="ORF">BdWA1_003013</name>
</gene>
<evidence type="ECO:0000256" key="7">
    <source>
        <dbReference type="ARBA" id="ARBA00023242"/>
    </source>
</evidence>
<sequence>MAPNANVAKVIRTGNKLPEPSQVKNGQLHVESLNSLDSTVHNAKKSKSKKIEDHVRKIGADIRNMNMPIRRLIISKVVLRNFKSYGGTTVIGPFHKKFTSIVGPNGSGKSNVIDAMLFVFGFRAKQMRFEKLSELIHNSNAYIRLNKGRPLESMEVSVHFCEILDHDPDSDGFEVIEGSELVISREVFRDNTSRYRINGSNSTQKQVSNALKSFGMDLYNNRFLILQGEVEQIAQMKPKATKPDEEGLLEYLEDIIGTNQYLEKINEAQQVFEKHQDEYQERSNRTRAAQKEVEDLMEQKKLADEYCKKENHLYKTMITLTQKTIFDTNEKRTVLVRELDQLKDLIKQANSKLECIQEEKNVSTEKLKLAEIELDKAMKSQKQCQDTLQKMCNKDEDLRKQLLREVERVEEKTRYIKKANDTRPMYEQGVKEKLAKAEEILKTIPGLQAELDRAEAALDELTEKLKPEMDAAQRTLEESESMLAPIQQSYDHINKEISILEGSIKLIEYRKMEANFTLESLKEKEIMLQKGIQTNKHLVIERESNLKNLQGDLQQTIGKISELEATINQKTRICMQRKGEYESMKREFQEIAGSRDQYNYIMNMVSSGKLKGIHGRLGDLGSTMPEYETAFMAAGGGHVDVLIVDSPDVASKIFDELRKNNLGRCSAMALSVLNNDLKNRMEANERMTLQSYPHGTLKLMDLIQPNDPMYKICFYYAVRDTLVAKNLNDASIIGYQHRKRVVTLQGELIEPDGRMCGGGISKKPGSGLRKRQPNNSGLSKIPDVKDLEALKKEMEVNMAELDKLEKQLQDYNKCRYSLEKNINDLKHNIHVLYQTIENDEIQLREQLERQSELAAQSDTNEDLKLVQLKAELNSKIKDREHINEQVKMYESQVANAYKIQEQVGKGKVKAAKVNVSNAEKKLTNLRKEVDTLRKRAAELQCDAEKCNRDIAKFEKEISQHKRREVELEKQLDHLEEEASQTNEQVINANKILKESQNAVKGLEEIIANHNKVIEQYSLKSLDLKHKLDELDANLEAADKVISRHQDELVELKTKYNNSLDMIQKSSEADALLNPTTEVCALMDHDELQNIIKNELVDLDANVLEKEIEQIKGYLENVPNLSVIETFIQKATEYKKKKTELQEVQERRDEAKRVHDDLSTRRKTEFLSNFAIIAGKLKQMYQTITLGGDAELELVDSTDPFAEGILFSVRPAKKSWKQIQNLSGGEKTLSSLALVFALHHYKPNPVYFMDEIDAALDFRNVSIIAQNIKERTKDAQFIIISLRNQMFELCNQMGLFDDDDSTVGIENDRNAIPIKQSVEWANEQIATEDFYDLQNAIDLASPRAMEKLEESCPNELLPSILPSSRENSKDPISIFNTPGRHLLHIQMPLELPELIQPEQPRDPETMYKYSTSLLSHLPSGRLARLRMHASGKCSMLLGEHEFTLKPGNSISCKQQVGCFLKENNEFLFLGNYNKKFVICPNMLQMNKRTE</sequence>
<evidence type="ECO:0000256" key="8">
    <source>
        <dbReference type="PIRNR" id="PIRNR005719"/>
    </source>
</evidence>
<dbReference type="GO" id="GO:0005666">
    <property type="term" value="C:RNA polymerase III complex"/>
    <property type="evidence" value="ECO:0007669"/>
    <property type="project" value="InterPro"/>
</dbReference>
<organism evidence="12 13">
    <name type="scientific">Babesia duncani</name>
    <dbReference type="NCBI Taxonomy" id="323732"/>
    <lineage>
        <taxon>Eukaryota</taxon>
        <taxon>Sar</taxon>
        <taxon>Alveolata</taxon>
        <taxon>Apicomplexa</taxon>
        <taxon>Aconoidasida</taxon>
        <taxon>Piroplasmida</taxon>
        <taxon>Babesiidae</taxon>
        <taxon>Babesia</taxon>
    </lineage>
</organism>
<evidence type="ECO:0000256" key="1">
    <source>
        <dbReference type="ARBA" id="ARBA00004123"/>
    </source>
</evidence>
<keyword evidence="5 9" id="KW-0175">Coiled coil</keyword>
<dbReference type="SUPFAM" id="SSF75553">
    <property type="entry name" value="Smc hinge domain"/>
    <property type="match status" value="1"/>
</dbReference>
<feature type="coiled-coil region" evidence="9">
    <location>
        <begin position="258"/>
        <end position="299"/>
    </location>
</feature>
<dbReference type="InterPro" id="IPR003395">
    <property type="entry name" value="RecF/RecN/SMC_N"/>
</dbReference>
<keyword evidence="13" id="KW-1185">Reference proteome</keyword>
<evidence type="ECO:0000256" key="3">
    <source>
        <dbReference type="ARBA" id="ARBA00022741"/>
    </source>
</evidence>
<dbReference type="GO" id="GO:0006383">
    <property type="term" value="P:transcription by RNA polymerase III"/>
    <property type="evidence" value="ECO:0007669"/>
    <property type="project" value="InterPro"/>
</dbReference>
<feature type="coiled-coil region" evidence="9">
    <location>
        <begin position="784"/>
        <end position="1054"/>
    </location>
</feature>
<feature type="coiled-coil region" evidence="9">
    <location>
        <begin position="437"/>
        <end position="471"/>
    </location>
</feature>
<dbReference type="EMBL" id="JALLKP010000004">
    <property type="protein sequence ID" value="KAK2195337.1"/>
    <property type="molecule type" value="Genomic_DNA"/>
</dbReference>
<evidence type="ECO:0000256" key="5">
    <source>
        <dbReference type="ARBA" id="ARBA00023054"/>
    </source>
</evidence>
<protein>
    <recommendedName>
        <fullName evidence="8">Structural maintenance of chromosomes protein</fullName>
    </recommendedName>
</protein>